<dbReference type="EMBL" id="MU005794">
    <property type="protein sequence ID" value="KAF2702653.1"/>
    <property type="molecule type" value="Genomic_DNA"/>
</dbReference>
<dbReference type="AlphaFoldDB" id="A0A6G1JQR7"/>
<reference evidence="1" key="1">
    <citation type="journal article" date="2020" name="Stud. Mycol.">
        <title>101 Dothideomycetes genomes: a test case for predicting lifestyles and emergence of pathogens.</title>
        <authorList>
            <person name="Haridas S."/>
            <person name="Albert R."/>
            <person name="Binder M."/>
            <person name="Bloem J."/>
            <person name="Labutti K."/>
            <person name="Salamov A."/>
            <person name="Andreopoulos B."/>
            <person name="Baker S."/>
            <person name="Barry K."/>
            <person name="Bills G."/>
            <person name="Bluhm B."/>
            <person name="Cannon C."/>
            <person name="Castanera R."/>
            <person name="Culley D."/>
            <person name="Daum C."/>
            <person name="Ezra D."/>
            <person name="Gonzalez J."/>
            <person name="Henrissat B."/>
            <person name="Kuo A."/>
            <person name="Liang C."/>
            <person name="Lipzen A."/>
            <person name="Lutzoni F."/>
            <person name="Magnuson J."/>
            <person name="Mondo S."/>
            <person name="Nolan M."/>
            <person name="Ohm R."/>
            <person name="Pangilinan J."/>
            <person name="Park H.-J."/>
            <person name="Ramirez L."/>
            <person name="Alfaro M."/>
            <person name="Sun H."/>
            <person name="Tritt A."/>
            <person name="Yoshinaga Y."/>
            <person name="Zwiers L.-H."/>
            <person name="Turgeon B."/>
            <person name="Goodwin S."/>
            <person name="Spatafora J."/>
            <person name="Crous P."/>
            <person name="Grigoriev I."/>
        </authorList>
    </citation>
    <scope>NUCLEOTIDE SEQUENCE</scope>
    <source>
        <strain evidence="1">CBS 279.74</strain>
    </source>
</reference>
<keyword evidence="2" id="KW-1185">Reference proteome</keyword>
<accession>A0A6G1JQR7</accession>
<dbReference type="OrthoDB" id="3363286at2759"/>
<evidence type="ECO:0000313" key="2">
    <source>
        <dbReference type="Proteomes" id="UP000799428"/>
    </source>
</evidence>
<protein>
    <submittedName>
        <fullName evidence="1">Uncharacterized protein</fullName>
    </submittedName>
</protein>
<organism evidence="1 2">
    <name type="scientific">Pleomassaria siparia CBS 279.74</name>
    <dbReference type="NCBI Taxonomy" id="1314801"/>
    <lineage>
        <taxon>Eukaryota</taxon>
        <taxon>Fungi</taxon>
        <taxon>Dikarya</taxon>
        <taxon>Ascomycota</taxon>
        <taxon>Pezizomycotina</taxon>
        <taxon>Dothideomycetes</taxon>
        <taxon>Pleosporomycetidae</taxon>
        <taxon>Pleosporales</taxon>
        <taxon>Pleomassariaceae</taxon>
        <taxon>Pleomassaria</taxon>
    </lineage>
</organism>
<gene>
    <name evidence="1" type="ORF">K504DRAFT_475117</name>
</gene>
<evidence type="ECO:0000313" key="1">
    <source>
        <dbReference type="EMBL" id="KAF2702653.1"/>
    </source>
</evidence>
<proteinExistence type="predicted"/>
<name>A0A6G1JQR7_9PLEO</name>
<dbReference type="Proteomes" id="UP000799428">
    <property type="component" value="Unassembled WGS sequence"/>
</dbReference>
<sequence>MTGRLSLRLKSCESLSRYPFPAQCRRYSNDTSAPPSDALGPLDHVEHQHKSFRLRKDKTSKPLPLPPSLDPVVVKERAQWEQTKAQPSVENFTPFQKKLWESPYAHVLASPIRRCRSNFIILPAALLITLHPRPHPETSDPWLLPVSLTTNKHHLGVPFRFLGRQLVAQQLGKKSGWKSGLYSRFTEHLGLSKMKKVVWREDMSDLILKLLRKRLLNKLRWSFQKVGRLVPCKSPRKEDIEEFEDVSCVLYLDTLKTRADDIQAQSVRIIKAVEREAEYWANKFNRGQDPHEDARVTHVPPMWYRGPLYPTLSPRLRFPPLQFSTTVWRGGKIPVYSLTDLLGAEGMKVLVEGSSLEGVGCVVMRRGRHNVPVEMELMQLQAYLAETGP</sequence>